<evidence type="ECO:0000256" key="1">
    <source>
        <dbReference type="ARBA" id="ARBA00004496"/>
    </source>
</evidence>
<dbReference type="EMBL" id="UHFF01000002">
    <property type="protein sequence ID" value="SUN47221.1"/>
    <property type="molecule type" value="Genomic_DNA"/>
</dbReference>
<dbReference type="Pfam" id="PF01895">
    <property type="entry name" value="PhoU"/>
    <property type="match status" value="2"/>
</dbReference>
<proteinExistence type="inferred from homology"/>
<keyword evidence="5 7" id="KW-0963">Cytoplasm</keyword>
<dbReference type="GO" id="GO:0006817">
    <property type="term" value="P:phosphate ion transport"/>
    <property type="evidence" value="ECO:0007669"/>
    <property type="project" value="UniProtKB-KW"/>
</dbReference>
<dbReference type="Proteomes" id="UP000254461">
    <property type="component" value="Unassembled WGS sequence"/>
</dbReference>
<dbReference type="PANTHER" id="PTHR42930:SF3">
    <property type="entry name" value="PHOSPHATE-SPECIFIC TRANSPORT SYSTEM ACCESSORY PROTEIN PHOU"/>
    <property type="match status" value="1"/>
</dbReference>
<evidence type="ECO:0000313" key="10">
    <source>
        <dbReference type="Proteomes" id="UP000254461"/>
    </source>
</evidence>
<dbReference type="InterPro" id="IPR038078">
    <property type="entry name" value="PhoU-like_sf"/>
</dbReference>
<dbReference type="InterPro" id="IPR028366">
    <property type="entry name" value="PhoU"/>
</dbReference>
<dbReference type="AlphaFoldDB" id="A0A380JQZ5"/>
<reference evidence="9 10" key="1">
    <citation type="submission" date="2018-06" db="EMBL/GenBank/DDBJ databases">
        <authorList>
            <consortium name="Pathogen Informatics"/>
            <person name="Doyle S."/>
        </authorList>
    </citation>
    <scope>NUCLEOTIDE SEQUENCE [LARGE SCALE GENOMIC DNA]</scope>
    <source>
        <strain evidence="9 10">NCTC12092</strain>
    </source>
</reference>
<gene>
    <name evidence="9" type="primary">phoU_2</name>
    <name evidence="9" type="ORF">NCTC12092_01355</name>
</gene>
<evidence type="ECO:0000256" key="2">
    <source>
        <dbReference type="ARBA" id="ARBA00008107"/>
    </source>
</evidence>
<dbReference type="GO" id="GO:0005737">
    <property type="term" value="C:cytoplasm"/>
    <property type="evidence" value="ECO:0007669"/>
    <property type="project" value="UniProtKB-SubCell"/>
</dbReference>
<dbReference type="GO" id="GO:0045936">
    <property type="term" value="P:negative regulation of phosphate metabolic process"/>
    <property type="evidence" value="ECO:0007669"/>
    <property type="project" value="InterPro"/>
</dbReference>
<keyword evidence="6 7" id="KW-0592">Phosphate transport</keyword>
<evidence type="ECO:0000256" key="4">
    <source>
        <dbReference type="ARBA" id="ARBA00022448"/>
    </source>
</evidence>
<evidence type="ECO:0000313" key="9">
    <source>
        <dbReference type="EMBL" id="SUN47221.1"/>
    </source>
</evidence>
<comment type="similarity">
    <text evidence="2 7">Belongs to the PhoU family.</text>
</comment>
<organism evidence="9 10">
    <name type="scientific">Streptococcus equi subsp. equi</name>
    <dbReference type="NCBI Taxonomy" id="148942"/>
    <lineage>
        <taxon>Bacteria</taxon>
        <taxon>Bacillati</taxon>
        <taxon>Bacillota</taxon>
        <taxon>Bacilli</taxon>
        <taxon>Lactobacillales</taxon>
        <taxon>Streptococcaceae</taxon>
        <taxon>Streptococcus</taxon>
    </lineage>
</organism>
<comment type="subcellular location">
    <subcellularLocation>
        <location evidence="1 7">Cytoplasm</location>
    </subcellularLocation>
</comment>
<evidence type="ECO:0000256" key="3">
    <source>
        <dbReference type="ARBA" id="ARBA00011738"/>
    </source>
</evidence>
<dbReference type="NCBIfam" id="TIGR02135">
    <property type="entry name" value="phoU_full"/>
    <property type="match status" value="1"/>
</dbReference>
<comment type="subunit">
    <text evidence="3 7">Homodimer.</text>
</comment>
<feature type="domain" description="PhoU" evidence="8">
    <location>
        <begin position="18"/>
        <end position="103"/>
    </location>
</feature>
<evidence type="ECO:0000256" key="5">
    <source>
        <dbReference type="ARBA" id="ARBA00022490"/>
    </source>
</evidence>
<comment type="function">
    <text evidence="7">Plays a role in the regulation of phosphate uptake.</text>
</comment>
<sequence>MREQFELELQQLEQQLLALGQAVLAATSKSLLALAARDHEMASRMIEEDRTINQAQLDIELACARLLALQQPQATDLRFVLVVMSASSDLERMADHMVSLSRAVLRLKATHQLSDHAIAEQVHALGQKAQQQLAQLLAVMSSHDTQKAIALAKEDKQIDDQYKTLSRDMMTLMKAQTIAIYQGTEYLSMLKHIERFADDITSICERLVYLETGEIISLTDT</sequence>
<protein>
    <recommendedName>
        <fullName evidence="7">Phosphate-specific transport system accessory protein PhoU</fullName>
    </recommendedName>
</protein>
<dbReference type="SUPFAM" id="SSF109755">
    <property type="entry name" value="PhoU-like"/>
    <property type="match status" value="1"/>
</dbReference>
<evidence type="ECO:0000259" key="8">
    <source>
        <dbReference type="Pfam" id="PF01895"/>
    </source>
</evidence>
<dbReference type="PANTHER" id="PTHR42930">
    <property type="entry name" value="PHOSPHATE-SPECIFIC TRANSPORT SYSTEM ACCESSORY PROTEIN PHOU"/>
    <property type="match status" value="1"/>
</dbReference>
<accession>A0A380JQZ5</accession>
<evidence type="ECO:0000256" key="7">
    <source>
        <dbReference type="PIRNR" id="PIRNR003107"/>
    </source>
</evidence>
<dbReference type="Gene3D" id="1.20.58.220">
    <property type="entry name" value="Phosphate transport system protein phou homolog 2, domain 2"/>
    <property type="match status" value="1"/>
</dbReference>
<dbReference type="GO" id="GO:0030643">
    <property type="term" value="P:intracellular phosphate ion homeostasis"/>
    <property type="evidence" value="ECO:0007669"/>
    <property type="project" value="InterPro"/>
</dbReference>
<feature type="domain" description="PhoU" evidence="8">
    <location>
        <begin position="125"/>
        <end position="206"/>
    </location>
</feature>
<evidence type="ECO:0000256" key="6">
    <source>
        <dbReference type="ARBA" id="ARBA00022592"/>
    </source>
</evidence>
<dbReference type="InterPro" id="IPR026022">
    <property type="entry name" value="PhoU_dom"/>
</dbReference>
<dbReference type="FunFam" id="1.20.58.220:FF:000004">
    <property type="entry name" value="Phosphate-specific transport system accessory protein PhoU"/>
    <property type="match status" value="1"/>
</dbReference>
<keyword evidence="4 7" id="KW-0813">Transport</keyword>
<dbReference type="RefSeq" id="WP_037581711.1">
    <property type="nucleotide sequence ID" value="NZ_UHFF01000002.1"/>
</dbReference>
<dbReference type="PIRSF" id="PIRSF003107">
    <property type="entry name" value="PhoU"/>
    <property type="match status" value="1"/>
</dbReference>
<name>A0A380JQZ5_9STRE</name>